<keyword evidence="2" id="KW-0325">Glycoprotein</keyword>
<comment type="caution">
    <text evidence="5">The sequence shown here is derived from an EMBL/GenBank/DDBJ whole genome shotgun (WGS) entry which is preliminary data.</text>
</comment>
<evidence type="ECO:0000256" key="4">
    <source>
        <dbReference type="SAM" id="SignalP"/>
    </source>
</evidence>
<dbReference type="AlphaFoldDB" id="A0AA36DGZ3"/>
<feature type="chain" id="PRO_5041344010" evidence="4">
    <location>
        <begin position="24"/>
        <end position="210"/>
    </location>
</feature>
<dbReference type="GO" id="GO:0032222">
    <property type="term" value="P:regulation of synaptic transmission, cholinergic"/>
    <property type="evidence" value="ECO:0007669"/>
    <property type="project" value="InterPro"/>
</dbReference>
<dbReference type="EMBL" id="CATQJA010002707">
    <property type="protein sequence ID" value="CAJ0586004.1"/>
    <property type="molecule type" value="Genomic_DNA"/>
</dbReference>
<accession>A0AA36DGZ3</accession>
<feature type="non-terminal residue" evidence="5">
    <location>
        <position position="210"/>
    </location>
</feature>
<dbReference type="InterPro" id="IPR031424">
    <property type="entry name" value="QVR-like"/>
</dbReference>
<sequence>MMLARLLRLLLLIPLLFQPFSSAIKCYSCANDFIVWQWRHFFLKRNYGLTASDKECTRRDYDSTDLQGCRTSCFIFYLNATDKRSGATKTLGVGRGCSSSFLTDEQHLHLGFGGHSKLSQVGDRLPTEFDKYDIYEHWCFCATDKCNKETCYSHPYGSYDYPGQYVARRGSYPYQSYWGNGIAAAKGSFSVIFLFTIAPLIVLWRQWDGG</sequence>
<keyword evidence="1 4" id="KW-0732">Signal</keyword>
<dbReference type="GO" id="GO:0030431">
    <property type="term" value="P:sleep"/>
    <property type="evidence" value="ECO:0007669"/>
    <property type="project" value="InterPro"/>
</dbReference>
<dbReference type="Pfam" id="PF17064">
    <property type="entry name" value="QVR"/>
    <property type="match status" value="1"/>
</dbReference>
<reference evidence="5" key="1">
    <citation type="submission" date="2023-06" db="EMBL/GenBank/DDBJ databases">
        <authorList>
            <person name="Delattre M."/>
        </authorList>
    </citation>
    <scope>NUCLEOTIDE SEQUENCE</scope>
    <source>
        <strain evidence="5">AF72</strain>
    </source>
</reference>
<gene>
    <name evidence="5" type="ORF">MSPICULIGERA_LOCUS24012</name>
</gene>
<evidence type="ECO:0000256" key="1">
    <source>
        <dbReference type="ARBA" id="ARBA00022729"/>
    </source>
</evidence>
<evidence type="ECO:0000256" key="3">
    <source>
        <dbReference type="SAM" id="Phobius"/>
    </source>
</evidence>
<dbReference type="Proteomes" id="UP001177023">
    <property type="component" value="Unassembled WGS sequence"/>
</dbReference>
<evidence type="ECO:0000313" key="5">
    <source>
        <dbReference type="EMBL" id="CAJ0586004.1"/>
    </source>
</evidence>
<name>A0AA36DGZ3_9BILA</name>
<keyword evidence="3" id="KW-0472">Membrane</keyword>
<feature type="signal peptide" evidence="4">
    <location>
        <begin position="1"/>
        <end position="23"/>
    </location>
</feature>
<protein>
    <submittedName>
        <fullName evidence="5">Uncharacterized protein</fullName>
    </submittedName>
</protein>
<proteinExistence type="predicted"/>
<organism evidence="5 6">
    <name type="scientific">Mesorhabditis spiculigera</name>
    <dbReference type="NCBI Taxonomy" id="96644"/>
    <lineage>
        <taxon>Eukaryota</taxon>
        <taxon>Metazoa</taxon>
        <taxon>Ecdysozoa</taxon>
        <taxon>Nematoda</taxon>
        <taxon>Chromadorea</taxon>
        <taxon>Rhabditida</taxon>
        <taxon>Rhabditina</taxon>
        <taxon>Rhabditomorpha</taxon>
        <taxon>Rhabditoidea</taxon>
        <taxon>Rhabditidae</taxon>
        <taxon>Mesorhabditinae</taxon>
        <taxon>Mesorhabditis</taxon>
    </lineage>
</organism>
<evidence type="ECO:0000256" key="2">
    <source>
        <dbReference type="ARBA" id="ARBA00023180"/>
    </source>
</evidence>
<keyword evidence="6" id="KW-1185">Reference proteome</keyword>
<feature type="transmembrane region" description="Helical" evidence="3">
    <location>
        <begin position="177"/>
        <end position="204"/>
    </location>
</feature>
<keyword evidence="3" id="KW-0812">Transmembrane</keyword>
<keyword evidence="3" id="KW-1133">Transmembrane helix</keyword>
<evidence type="ECO:0000313" key="6">
    <source>
        <dbReference type="Proteomes" id="UP001177023"/>
    </source>
</evidence>